<feature type="domain" description="pPIWI-RE RNaseH" evidence="1">
    <location>
        <begin position="3"/>
        <end position="294"/>
    </location>
</feature>
<evidence type="ECO:0000313" key="3">
    <source>
        <dbReference type="Proteomes" id="UP001595975"/>
    </source>
</evidence>
<proteinExistence type="predicted"/>
<keyword evidence="3" id="KW-1185">Reference proteome</keyword>
<organism evidence="2 3">
    <name type="scientific">Kitasatospora misakiensis</name>
    <dbReference type="NCBI Taxonomy" id="67330"/>
    <lineage>
        <taxon>Bacteria</taxon>
        <taxon>Bacillati</taxon>
        <taxon>Actinomycetota</taxon>
        <taxon>Actinomycetes</taxon>
        <taxon>Kitasatosporales</taxon>
        <taxon>Streptomycetaceae</taxon>
        <taxon>Kitasatospora</taxon>
    </lineage>
</organism>
<evidence type="ECO:0000259" key="1">
    <source>
        <dbReference type="Pfam" id="PF13032"/>
    </source>
</evidence>
<comment type="caution">
    <text evidence="2">The sequence shown here is derived from an EMBL/GenBank/DDBJ whole genome shotgun (WGS) entry which is preliminary data.</text>
</comment>
<protein>
    <submittedName>
        <fullName evidence="2">RNAseH domain-containing protein</fullName>
    </submittedName>
</protein>
<dbReference type="RefSeq" id="WP_380226973.1">
    <property type="nucleotide sequence ID" value="NZ_JBHSOF010000025.1"/>
</dbReference>
<dbReference type="EMBL" id="JBHSOF010000025">
    <property type="protein sequence ID" value="MFC5665260.1"/>
    <property type="molecule type" value="Genomic_DNA"/>
</dbReference>
<evidence type="ECO:0000313" key="2">
    <source>
        <dbReference type="EMBL" id="MFC5665260.1"/>
    </source>
</evidence>
<reference evidence="3" key="1">
    <citation type="journal article" date="2019" name="Int. J. Syst. Evol. Microbiol.">
        <title>The Global Catalogue of Microorganisms (GCM) 10K type strain sequencing project: providing services to taxonomists for standard genome sequencing and annotation.</title>
        <authorList>
            <consortium name="The Broad Institute Genomics Platform"/>
            <consortium name="The Broad Institute Genome Sequencing Center for Infectious Disease"/>
            <person name="Wu L."/>
            <person name="Ma J."/>
        </authorList>
    </citation>
    <scope>NUCLEOTIDE SEQUENCE [LARGE SCALE GENOMIC DNA]</scope>
    <source>
        <strain evidence="3">CGMCC 4.1437</strain>
    </source>
</reference>
<name>A0ABW0X9P3_9ACTN</name>
<sequence>MQYLALWHVRHRAGGPTRQAGRHLVALRIRPRDPVHPVQGWDEAKKSWVPYAQLLLTIAAAGVAPVDQEESVRSGTTAEETRYEVERQIRSLLYQVRDRPTLLLANSGNLRSVWPGLSNGQLIKDSLVFHGERPTRLSLFGADLRVILVRDANSREETAEWYAPGAQQDDTPGVSIGLWAPQGAAPDNRVFTSTVGKPPTAGTVRTDLRKLVPTTRWPHAPAATAWNPQALELTVLGCLSERALEQARRTDRPTDRPSLLAAAVHQLRFHDEYHPLSRPLPLHLAKLAEQYLLPLAAEVPPTDGAVTGNEVEAGNPSVAQ</sequence>
<dbReference type="Proteomes" id="UP001595975">
    <property type="component" value="Unassembled WGS sequence"/>
</dbReference>
<gene>
    <name evidence="2" type="ORF">ACFP3U_20025</name>
</gene>
<dbReference type="InterPro" id="IPR024996">
    <property type="entry name" value="RNaseH_pPIWI_RE"/>
</dbReference>
<dbReference type="Pfam" id="PF13032">
    <property type="entry name" value="RNaseH_pPIWI_RE"/>
    <property type="match status" value="1"/>
</dbReference>
<accession>A0ABW0X9P3</accession>